<keyword evidence="2" id="KW-1185">Reference proteome</keyword>
<dbReference type="AlphaFoldDB" id="A0A1V9FF55"/>
<proteinExistence type="predicted"/>
<accession>A0A1V9FF55</accession>
<dbReference type="Proteomes" id="UP000192796">
    <property type="component" value="Unassembled WGS sequence"/>
</dbReference>
<protein>
    <submittedName>
        <fullName evidence="1">Uncharacterized protein</fullName>
    </submittedName>
</protein>
<comment type="caution">
    <text evidence="1">The sequence shown here is derived from an EMBL/GenBank/DDBJ whole genome shotgun (WGS) entry which is preliminary data.</text>
</comment>
<name>A0A1V9FF55_9BACT</name>
<reference evidence="1 2" key="1">
    <citation type="submission" date="2016-03" db="EMBL/GenBank/DDBJ databases">
        <title>Niastella vici sp. nov., isolated from farmland soil.</title>
        <authorList>
            <person name="Chen L."/>
            <person name="Wang D."/>
            <person name="Yang S."/>
            <person name="Wang G."/>
        </authorList>
    </citation>
    <scope>NUCLEOTIDE SEQUENCE [LARGE SCALE GENOMIC DNA]</scope>
    <source>
        <strain evidence="1 2">DJ57</strain>
    </source>
</reference>
<organism evidence="1 2">
    <name type="scientific">Niastella vici</name>
    <dbReference type="NCBI Taxonomy" id="1703345"/>
    <lineage>
        <taxon>Bacteria</taxon>
        <taxon>Pseudomonadati</taxon>
        <taxon>Bacteroidota</taxon>
        <taxon>Chitinophagia</taxon>
        <taxon>Chitinophagales</taxon>
        <taxon>Chitinophagaceae</taxon>
        <taxon>Niastella</taxon>
    </lineage>
</organism>
<dbReference type="EMBL" id="LVYD01000124">
    <property type="protein sequence ID" value="OQP56917.1"/>
    <property type="molecule type" value="Genomic_DNA"/>
</dbReference>
<evidence type="ECO:0000313" key="2">
    <source>
        <dbReference type="Proteomes" id="UP000192796"/>
    </source>
</evidence>
<sequence length="82" mass="9767">MNFMVWFTIGTGQKIPGSFPFLFFRCSVTGIRMQPGNTRQEWKAYTMLFDYGIKSMWYGKSIEAYILIRVYARVNHRFISHQ</sequence>
<evidence type="ECO:0000313" key="1">
    <source>
        <dbReference type="EMBL" id="OQP56917.1"/>
    </source>
</evidence>
<dbReference type="STRING" id="1703345.A3860_10085"/>
<gene>
    <name evidence="1" type="ORF">A3860_10085</name>
</gene>